<dbReference type="OrthoDB" id="2914250at2759"/>
<dbReference type="Proteomes" id="UP000054279">
    <property type="component" value="Unassembled WGS sequence"/>
</dbReference>
<evidence type="ECO:0000313" key="1">
    <source>
        <dbReference type="EMBL" id="KIJ41344.1"/>
    </source>
</evidence>
<dbReference type="HOGENOM" id="CLU_076422_0_0_1"/>
<evidence type="ECO:0000313" key="2">
    <source>
        <dbReference type="Proteomes" id="UP000054279"/>
    </source>
</evidence>
<dbReference type="EMBL" id="KN837137">
    <property type="protein sequence ID" value="KIJ41344.1"/>
    <property type="molecule type" value="Genomic_DNA"/>
</dbReference>
<proteinExistence type="predicted"/>
<organism evidence="1 2">
    <name type="scientific">Sphaerobolus stellatus (strain SS14)</name>
    <dbReference type="NCBI Taxonomy" id="990650"/>
    <lineage>
        <taxon>Eukaryota</taxon>
        <taxon>Fungi</taxon>
        <taxon>Dikarya</taxon>
        <taxon>Basidiomycota</taxon>
        <taxon>Agaricomycotina</taxon>
        <taxon>Agaricomycetes</taxon>
        <taxon>Phallomycetidae</taxon>
        <taxon>Geastrales</taxon>
        <taxon>Sphaerobolaceae</taxon>
        <taxon>Sphaerobolus</taxon>
    </lineage>
</organism>
<reference evidence="1 2" key="1">
    <citation type="submission" date="2014-06" db="EMBL/GenBank/DDBJ databases">
        <title>Evolutionary Origins and Diversification of the Mycorrhizal Mutualists.</title>
        <authorList>
            <consortium name="DOE Joint Genome Institute"/>
            <consortium name="Mycorrhizal Genomics Consortium"/>
            <person name="Kohler A."/>
            <person name="Kuo A."/>
            <person name="Nagy L.G."/>
            <person name="Floudas D."/>
            <person name="Copeland A."/>
            <person name="Barry K.W."/>
            <person name="Cichocki N."/>
            <person name="Veneault-Fourrey C."/>
            <person name="LaButti K."/>
            <person name="Lindquist E.A."/>
            <person name="Lipzen A."/>
            <person name="Lundell T."/>
            <person name="Morin E."/>
            <person name="Murat C."/>
            <person name="Riley R."/>
            <person name="Ohm R."/>
            <person name="Sun H."/>
            <person name="Tunlid A."/>
            <person name="Henrissat B."/>
            <person name="Grigoriev I.V."/>
            <person name="Hibbett D.S."/>
            <person name="Martin F."/>
        </authorList>
    </citation>
    <scope>NUCLEOTIDE SEQUENCE [LARGE SCALE GENOMIC DNA]</scope>
    <source>
        <strain evidence="1 2">SS14</strain>
    </source>
</reference>
<name>A0A0C9V2Y5_SPHS4</name>
<dbReference type="AlphaFoldDB" id="A0A0C9V2Y5"/>
<sequence length="240" mass="26328">MAPTLVPPPLVPSNPSSMPIHPLFRLASILKDLSSLIHAIALPKTRTAKTRTISLDILHKARNLIISAVDAHKQQHAPQITSIIEQLDAISNHIGLPSKAAPFTTPTPPHPSPYTLKTDYLVRDDSTACLNTGCVNASTWIPEFSSGLRLSIPTYPVVIHGFPTELDPSRDSDDISNVLKCNEDIISHPSALQHAEFISHKNPENIWSTNTHSSLILYFTALAIANKCIDKLIVSDRNMY</sequence>
<gene>
    <name evidence="1" type="ORF">M422DRAFT_255536</name>
</gene>
<accession>A0A0C9V2Y5</accession>
<keyword evidence="2" id="KW-1185">Reference proteome</keyword>
<protein>
    <submittedName>
        <fullName evidence="1">Uncharacterized protein</fullName>
    </submittedName>
</protein>